<dbReference type="PANTHER" id="PTHR37305:SF2">
    <property type="entry name" value="BACITRACIN TRANSPORT PERMEASE PROTEIN BCRB"/>
    <property type="match status" value="1"/>
</dbReference>
<keyword evidence="1" id="KW-0812">Transmembrane</keyword>
<sequence length="265" mass="29134">MSLTLFKREIKANYKLVLIFIGVLSLYGSMIVAMFDPDMGKSLELMLESMPEVFAAFGMAEIGTTLLTFVVNYLYGFLLIALPSVFIIILSNRLMARYISQGSMAYLLATPNKRKKIAFTQAVFLVISVLCLVIYITVLCIIVGQIMFPGELEIKKFVLVNIGLFGLLVFLSGLCFCSSSIFSDSKFSNGVGAGAIIAFIIIQMLSQVGEKFENLKFLTPLTLFQTNGLIAGDSQAVWAIILLYVIGIILFGTGISIFCKRDLSI</sequence>
<name>A0A371ATD3_9FIRM</name>
<gene>
    <name evidence="2" type="ORF">DWV06_12875</name>
</gene>
<feature type="transmembrane region" description="Helical" evidence="1">
    <location>
        <begin position="73"/>
        <end position="96"/>
    </location>
</feature>
<dbReference type="OrthoDB" id="66636at2"/>
<protein>
    <submittedName>
        <fullName evidence="2">ABC transporter permease</fullName>
    </submittedName>
</protein>
<feature type="transmembrane region" description="Helical" evidence="1">
    <location>
        <begin position="236"/>
        <end position="259"/>
    </location>
</feature>
<dbReference type="Proteomes" id="UP000255036">
    <property type="component" value="Unassembled WGS sequence"/>
</dbReference>
<accession>A0A371ATD3</accession>
<keyword evidence="1" id="KW-0472">Membrane</keyword>
<dbReference type="AlphaFoldDB" id="A0A371ATD3"/>
<keyword evidence="3" id="KW-1185">Reference proteome</keyword>
<comment type="caution">
    <text evidence="2">The sequence shown here is derived from an EMBL/GenBank/DDBJ whole genome shotgun (WGS) entry which is preliminary data.</text>
</comment>
<feature type="transmembrane region" description="Helical" evidence="1">
    <location>
        <begin position="158"/>
        <end position="177"/>
    </location>
</feature>
<feature type="transmembrane region" description="Helical" evidence="1">
    <location>
        <begin position="117"/>
        <end position="146"/>
    </location>
</feature>
<organism evidence="2 3">
    <name type="scientific">Anaerosacchariphilus polymeriproducens</name>
    <dbReference type="NCBI Taxonomy" id="1812858"/>
    <lineage>
        <taxon>Bacteria</taxon>
        <taxon>Bacillati</taxon>
        <taxon>Bacillota</taxon>
        <taxon>Clostridia</taxon>
        <taxon>Lachnospirales</taxon>
        <taxon>Lachnospiraceae</taxon>
        <taxon>Anaerosacchariphilus</taxon>
    </lineage>
</organism>
<evidence type="ECO:0000313" key="2">
    <source>
        <dbReference type="EMBL" id="RDU22834.1"/>
    </source>
</evidence>
<keyword evidence="1" id="KW-1133">Transmembrane helix</keyword>
<evidence type="ECO:0000313" key="3">
    <source>
        <dbReference type="Proteomes" id="UP000255036"/>
    </source>
</evidence>
<dbReference type="PANTHER" id="PTHR37305">
    <property type="entry name" value="INTEGRAL MEMBRANE PROTEIN-RELATED"/>
    <property type="match status" value="1"/>
</dbReference>
<feature type="transmembrane region" description="Helical" evidence="1">
    <location>
        <begin position="12"/>
        <end position="35"/>
    </location>
</feature>
<feature type="transmembrane region" description="Helical" evidence="1">
    <location>
        <begin position="189"/>
        <end position="208"/>
    </location>
</feature>
<reference evidence="2 3" key="1">
    <citation type="submission" date="2018-07" db="EMBL/GenBank/DDBJ databases">
        <title>Anaerosacharophilus polymeroproducens gen. nov. sp. nov., an anaerobic bacterium isolated from salt field.</title>
        <authorList>
            <person name="Kim W."/>
            <person name="Yang S.-H."/>
            <person name="Oh J."/>
            <person name="Lee J.-H."/>
            <person name="Kwon K.K."/>
        </authorList>
    </citation>
    <scope>NUCLEOTIDE SEQUENCE [LARGE SCALE GENOMIC DNA]</scope>
    <source>
        <strain evidence="2 3">MCWD5</strain>
    </source>
</reference>
<dbReference type="EMBL" id="QRCT01000045">
    <property type="protein sequence ID" value="RDU22834.1"/>
    <property type="molecule type" value="Genomic_DNA"/>
</dbReference>
<dbReference type="RefSeq" id="WP_115482596.1">
    <property type="nucleotide sequence ID" value="NZ_QRCT01000045.1"/>
</dbReference>
<evidence type="ECO:0000256" key="1">
    <source>
        <dbReference type="SAM" id="Phobius"/>
    </source>
</evidence>
<proteinExistence type="predicted"/>